<dbReference type="RefSeq" id="WP_034951595.1">
    <property type="nucleotide sequence ID" value="NZ_JDST02000080.1"/>
</dbReference>
<name>A0A080MEL7_9PROT</name>
<dbReference type="InterPro" id="IPR012434">
    <property type="entry name" value="DUF1631"/>
</dbReference>
<dbReference type="AlphaFoldDB" id="A0A080MEL7"/>
<evidence type="ECO:0000313" key="2">
    <source>
        <dbReference type="EMBL" id="KFB75629.1"/>
    </source>
</evidence>
<protein>
    <recommendedName>
        <fullName evidence="4">DUF1631 family protein</fullName>
    </recommendedName>
</protein>
<reference evidence="2" key="1">
    <citation type="submission" date="2014-02" db="EMBL/GenBank/DDBJ databases">
        <title>Expanding our view of genomic diversity in Candidatus Accumulibacter clades.</title>
        <authorList>
            <person name="Skennerton C.T."/>
            <person name="Barr J.J."/>
            <person name="Slater F.R."/>
            <person name="Bond P.L."/>
            <person name="Tyson G.W."/>
        </authorList>
    </citation>
    <scope>NUCLEOTIDE SEQUENCE [LARGE SCALE GENOMIC DNA]</scope>
</reference>
<organism evidence="2 3">
    <name type="scientific">Candidatus Accumulibacter cognatus</name>
    <dbReference type="NCBI Taxonomy" id="2954383"/>
    <lineage>
        <taxon>Bacteria</taxon>
        <taxon>Pseudomonadati</taxon>
        <taxon>Pseudomonadota</taxon>
        <taxon>Betaproteobacteria</taxon>
        <taxon>Candidatus Accumulibacter</taxon>
    </lineage>
</organism>
<gene>
    <name evidence="2" type="ORF">AW06_003341</name>
</gene>
<dbReference type="STRING" id="1453999.AW06_003341"/>
<evidence type="ECO:0008006" key="4">
    <source>
        <dbReference type="Google" id="ProtNLM"/>
    </source>
</evidence>
<proteinExistence type="predicted"/>
<keyword evidence="3" id="KW-1185">Reference proteome</keyword>
<evidence type="ECO:0000313" key="3">
    <source>
        <dbReference type="Proteomes" id="UP000021315"/>
    </source>
</evidence>
<dbReference type="Proteomes" id="UP000021315">
    <property type="component" value="Unassembled WGS sequence"/>
</dbReference>
<evidence type="ECO:0000256" key="1">
    <source>
        <dbReference type="SAM" id="MobiDB-lite"/>
    </source>
</evidence>
<dbReference type="Pfam" id="PF07793">
    <property type="entry name" value="DUF1631"/>
    <property type="match status" value="1"/>
</dbReference>
<feature type="region of interest" description="Disordered" evidence="1">
    <location>
        <begin position="187"/>
        <end position="250"/>
    </location>
</feature>
<sequence>MSDQSHPPQAPETGEDRCAILCASKELFQRRLSDIIRQCGIRVPAVLAAFDQEVGAAHDELANASDSDEDADQRTNLTASRLTLMGDDDLELDIRINALITRLREAGGRNLWRCQSRYMTLLCRPAMSETTHPAGPEAICLGLWAICRHAGGGLEPTLALLDRLEQGLCQQISGLYGEIDGLLAGHGIGPAPTGQNPSGSTDPRTGRLPSGDTLPADANTLSALQQAVSQQLDADRSTVPQLAHPTAGSGNPTLEAAALIMLKHLSERLTALENRSLSASLDDERAASPPSCRPLGTLRAKDLDLPLGKHEAVAFDTLALIFEALLDSADLPDAIKEAIGRLQIPLLKLSIIDPSLLANAQHPARSLINRMARAGVGLPQESNHPLCQRIRQLAVSARRTLEQDGSLDPQLTELDLLIRQRDQAVREAAGTQVQTVLEHENRQYARLLADHWLRLSLARTGSPEIASFLEQYWWRVMIAAAAEGGIQGRRWQEDSHTADELIWSVLPKQTAEERKRLAGLASSLLGRISAGLDAIGVPVSERTPFLDTLFDLQTSALRNQALTAPPQAAPALERPPDAQAGKPMAETLLRDRHGQAIRYLPDPVGGQAPPRAPAGRSPVGDWLRFMVSPQESPCGLCCWQSPASGRVLLFNPEWGFAVAMPRATLDQQLRSGQAWIVSRIAVFDAAAERALKLLKRR</sequence>
<comment type="caution">
    <text evidence="2">The sequence shown here is derived from an EMBL/GenBank/DDBJ whole genome shotgun (WGS) entry which is preliminary data.</text>
</comment>
<accession>A0A080MEL7</accession>
<dbReference type="EMBL" id="JDST02000080">
    <property type="protein sequence ID" value="KFB75629.1"/>
    <property type="molecule type" value="Genomic_DNA"/>
</dbReference>
<feature type="compositionally biased region" description="Low complexity" evidence="1">
    <location>
        <begin position="221"/>
        <end position="232"/>
    </location>
</feature>
<feature type="compositionally biased region" description="Polar residues" evidence="1">
    <location>
        <begin position="193"/>
        <end position="203"/>
    </location>
</feature>